<evidence type="ECO:0000313" key="6">
    <source>
        <dbReference type="Proteomes" id="UP001162131"/>
    </source>
</evidence>
<evidence type="ECO:0000256" key="3">
    <source>
        <dbReference type="PROSITE-ProRule" id="PRU00339"/>
    </source>
</evidence>
<name>A0AAU9KC55_9CILI</name>
<dbReference type="Proteomes" id="UP001162131">
    <property type="component" value="Unassembled WGS sequence"/>
</dbReference>
<dbReference type="Pfam" id="PF13414">
    <property type="entry name" value="TPR_11"/>
    <property type="match status" value="1"/>
</dbReference>
<feature type="repeat" description="TPR" evidence="3">
    <location>
        <begin position="129"/>
        <end position="162"/>
    </location>
</feature>
<dbReference type="PANTHER" id="PTHR44943:SF4">
    <property type="entry name" value="TPR REPEAT-CONTAINING PROTEIN MJ0798"/>
    <property type="match status" value="1"/>
</dbReference>
<keyword evidence="2 3" id="KW-0802">TPR repeat</keyword>
<keyword evidence="4" id="KW-0175">Coiled coil</keyword>
<protein>
    <submittedName>
        <fullName evidence="5">Uncharacterized protein</fullName>
    </submittedName>
</protein>
<dbReference type="SMART" id="SM00028">
    <property type="entry name" value="TPR"/>
    <property type="match status" value="6"/>
</dbReference>
<keyword evidence="6" id="KW-1185">Reference proteome</keyword>
<feature type="repeat" description="TPR" evidence="3">
    <location>
        <begin position="197"/>
        <end position="230"/>
    </location>
</feature>
<proteinExistence type="predicted"/>
<feature type="repeat" description="TPR" evidence="3">
    <location>
        <begin position="27"/>
        <end position="60"/>
    </location>
</feature>
<dbReference type="Pfam" id="PF00515">
    <property type="entry name" value="TPR_1"/>
    <property type="match status" value="1"/>
</dbReference>
<accession>A0AAU9KC55</accession>
<sequence length="653" mass="74192">MAFWNKVTPKKALDCYEKALKLKPDYASALNNKGNALHKLSKSPEALKYYDEAIRLEPDCAIYYHNKGNTLNDMGRELEAIEFSNKALKLKPDFPHAYIAKSSAFIKLKKYLEALECANEAVKLKPDLGEAHFMKGNALFGLERLPEAVECYNEAVKLKPDTSRAYYMKAVILDSFGKKLEAIECFDEAVKYNPNDLDAHYYKGTILTDLSRHEEAMSCYDKVIMLKRDHIDAWNRKLFSLRQLGRRMDAINLAITMTLQGLGNPLLEEQRREEMANFNRCYNTAIVAQANRLINNMQRGTNRENIVNVSETINQDHDQLQQAFIGLKKSAAKFKDEFEKLKAAAETNQEYQEEVNEKSEAVEKRCSKISQKVNNILCQENNESNEEGRQEIQQLIEDIEKFKKRTEKKISHLKSSMGIVEEQNTSEVETGSNEIKNIPEIEIGPSKMRKYCGALHERLFSALKEAEIISSDENYDSNSQNSNHKALSQAIELAPILANVLKSVYSFEADIPNINNIKKHAIKLINTLGLNPSARESVIKQTVETAALNNRDKINAIEDDPEIEYWLNYGIAAKCRSFFTIKEVNTFYQNKPEILGCIDAMKIIYAIECDKVPRDLLPDETIKQLALVPGSYKFSKAKSASSNSSKNACCTTF</sequence>
<reference evidence="5" key="1">
    <citation type="submission" date="2021-09" db="EMBL/GenBank/DDBJ databases">
        <authorList>
            <consortium name="AG Swart"/>
            <person name="Singh M."/>
            <person name="Singh A."/>
            <person name="Seah K."/>
            <person name="Emmerich C."/>
        </authorList>
    </citation>
    <scope>NUCLEOTIDE SEQUENCE</scope>
    <source>
        <strain evidence="5">ATCC30299</strain>
    </source>
</reference>
<dbReference type="PANTHER" id="PTHR44943">
    <property type="entry name" value="CELLULOSE SYNTHASE OPERON PROTEIN C"/>
    <property type="match status" value="1"/>
</dbReference>
<dbReference type="PROSITE" id="PS50293">
    <property type="entry name" value="TPR_REGION"/>
    <property type="match status" value="1"/>
</dbReference>
<dbReference type="EMBL" id="CAJZBQ010000056">
    <property type="protein sequence ID" value="CAG9333165.1"/>
    <property type="molecule type" value="Genomic_DNA"/>
</dbReference>
<dbReference type="Pfam" id="PF13181">
    <property type="entry name" value="TPR_8"/>
    <property type="match status" value="3"/>
</dbReference>
<dbReference type="InterPro" id="IPR019734">
    <property type="entry name" value="TPR_rpt"/>
</dbReference>
<dbReference type="SUPFAM" id="SSF48452">
    <property type="entry name" value="TPR-like"/>
    <property type="match status" value="1"/>
</dbReference>
<evidence type="ECO:0000256" key="4">
    <source>
        <dbReference type="SAM" id="Coils"/>
    </source>
</evidence>
<feature type="repeat" description="TPR" evidence="3">
    <location>
        <begin position="163"/>
        <end position="196"/>
    </location>
</feature>
<feature type="coiled-coil region" evidence="4">
    <location>
        <begin position="334"/>
        <end position="409"/>
    </location>
</feature>
<evidence type="ECO:0000256" key="2">
    <source>
        <dbReference type="ARBA" id="ARBA00022803"/>
    </source>
</evidence>
<comment type="caution">
    <text evidence="5">The sequence shown here is derived from an EMBL/GenBank/DDBJ whole genome shotgun (WGS) entry which is preliminary data.</text>
</comment>
<dbReference type="AlphaFoldDB" id="A0AAU9KC55"/>
<gene>
    <name evidence="5" type="ORF">BSTOLATCC_MIC57984</name>
</gene>
<dbReference type="PROSITE" id="PS50005">
    <property type="entry name" value="TPR"/>
    <property type="match status" value="6"/>
</dbReference>
<organism evidence="5 6">
    <name type="scientific">Blepharisma stoltei</name>
    <dbReference type="NCBI Taxonomy" id="1481888"/>
    <lineage>
        <taxon>Eukaryota</taxon>
        <taxon>Sar</taxon>
        <taxon>Alveolata</taxon>
        <taxon>Ciliophora</taxon>
        <taxon>Postciliodesmatophora</taxon>
        <taxon>Heterotrichea</taxon>
        <taxon>Heterotrichida</taxon>
        <taxon>Blepharismidae</taxon>
        <taxon>Blepharisma</taxon>
    </lineage>
</organism>
<evidence type="ECO:0000313" key="5">
    <source>
        <dbReference type="EMBL" id="CAG9333165.1"/>
    </source>
</evidence>
<evidence type="ECO:0000256" key="1">
    <source>
        <dbReference type="ARBA" id="ARBA00022737"/>
    </source>
</evidence>
<feature type="repeat" description="TPR" evidence="3">
    <location>
        <begin position="95"/>
        <end position="128"/>
    </location>
</feature>
<keyword evidence="1" id="KW-0677">Repeat</keyword>
<dbReference type="Gene3D" id="1.25.40.10">
    <property type="entry name" value="Tetratricopeptide repeat domain"/>
    <property type="match status" value="2"/>
</dbReference>
<dbReference type="InterPro" id="IPR011990">
    <property type="entry name" value="TPR-like_helical_dom_sf"/>
</dbReference>
<feature type="repeat" description="TPR" evidence="3">
    <location>
        <begin position="61"/>
        <end position="94"/>
    </location>
</feature>
<dbReference type="InterPro" id="IPR051685">
    <property type="entry name" value="Ycf3/AcsC/BcsC/TPR_MFPF"/>
</dbReference>